<evidence type="ECO:0000313" key="1">
    <source>
        <dbReference type="EMBL" id="KDR09444.1"/>
    </source>
</evidence>
<proteinExistence type="predicted"/>
<gene>
    <name evidence="1" type="ORF">L798_00665</name>
</gene>
<dbReference type="Proteomes" id="UP000027135">
    <property type="component" value="Unassembled WGS sequence"/>
</dbReference>
<keyword evidence="2" id="KW-1185">Reference proteome</keyword>
<protein>
    <submittedName>
        <fullName evidence="1">Uncharacterized protein</fullName>
    </submittedName>
</protein>
<dbReference type="InParanoid" id="A0A067QK86"/>
<accession>A0A067QK86</accession>
<name>A0A067QK86_ZOONE</name>
<sequence length="102" mass="11147">MAQQTSYLYLVSDHKLLIKSRITIAVAYLGLPALSGKVVANGAMHTESVPQSLVLEHTDAICVSLCLAVLSVSTSQFHKNLNVFCLCLKPPTDTKNKFMLKQ</sequence>
<reference evidence="1 2" key="1">
    <citation type="journal article" date="2014" name="Nat. Commun.">
        <title>Molecular traces of alternative social organization in a termite genome.</title>
        <authorList>
            <person name="Terrapon N."/>
            <person name="Li C."/>
            <person name="Robertson H.M."/>
            <person name="Ji L."/>
            <person name="Meng X."/>
            <person name="Booth W."/>
            <person name="Chen Z."/>
            <person name="Childers C.P."/>
            <person name="Glastad K.M."/>
            <person name="Gokhale K."/>
            <person name="Gowin J."/>
            <person name="Gronenberg W."/>
            <person name="Hermansen R.A."/>
            <person name="Hu H."/>
            <person name="Hunt B.G."/>
            <person name="Huylmans A.K."/>
            <person name="Khalil S.M."/>
            <person name="Mitchell R.D."/>
            <person name="Munoz-Torres M.C."/>
            <person name="Mustard J.A."/>
            <person name="Pan H."/>
            <person name="Reese J.T."/>
            <person name="Scharf M.E."/>
            <person name="Sun F."/>
            <person name="Vogel H."/>
            <person name="Xiao J."/>
            <person name="Yang W."/>
            <person name="Yang Z."/>
            <person name="Yang Z."/>
            <person name="Zhou J."/>
            <person name="Zhu J."/>
            <person name="Brent C.S."/>
            <person name="Elsik C.G."/>
            <person name="Goodisman M.A."/>
            <person name="Liberles D.A."/>
            <person name="Roe R.M."/>
            <person name="Vargo E.L."/>
            <person name="Vilcinskas A."/>
            <person name="Wang J."/>
            <person name="Bornberg-Bauer E."/>
            <person name="Korb J."/>
            <person name="Zhang G."/>
            <person name="Liebig J."/>
        </authorList>
    </citation>
    <scope>NUCLEOTIDE SEQUENCE [LARGE SCALE GENOMIC DNA]</scope>
    <source>
        <tissue evidence="1">Whole organism</tissue>
    </source>
</reference>
<organism evidence="1 2">
    <name type="scientific">Zootermopsis nevadensis</name>
    <name type="common">Dampwood termite</name>
    <dbReference type="NCBI Taxonomy" id="136037"/>
    <lineage>
        <taxon>Eukaryota</taxon>
        <taxon>Metazoa</taxon>
        <taxon>Ecdysozoa</taxon>
        <taxon>Arthropoda</taxon>
        <taxon>Hexapoda</taxon>
        <taxon>Insecta</taxon>
        <taxon>Pterygota</taxon>
        <taxon>Neoptera</taxon>
        <taxon>Polyneoptera</taxon>
        <taxon>Dictyoptera</taxon>
        <taxon>Blattodea</taxon>
        <taxon>Blattoidea</taxon>
        <taxon>Termitoidae</taxon>
        <taxon>Termopsidae</taxon>
        <taxon>Zootermopsis</taxon>
    </lineage>
</organism>
<dbReference type="AlphaFoldDB" id="A0A067QK86"/>
<dbReference type="EMBL" id="KK853244">
    <property type="protein sequence ID" value="KDR09444.1"/>
    <property type="molecule type" value="Genomic_DNA"/>
</dbReference>
<evidence type="ECO:0000313" key="2">
    <source>
        <dbReference type="Proteomes" id="UP000027135"/>
    </source>
</evidence>